<accession>A0A1V4J098</accession>
<gene>
    <name evidence="1" type="ORF">CLCHR_08240</name>
</gene>
<protein>
    <submittedName>
        <fullName evidence="1">PilZ domain protein</fullName>
    </submittedName>
</protein>
<dbReference type="AlphaFoldDB" id="A0A1V4J098"/>
<dbReference type="Proteomes" id="UP000191056">
    <property type="component" value="Unassembled WGS sequence"/>
</dbReference>
<sequence length="236" mass="27378">MELINLNSIQENGIVKFITPNKTLFDGVIRKISSEYLGISINIKQKEFIRLNKNESAEFIIVYEHKAVRCSSVVLGCSQNDFEQSVIISVPKPIVFIERREFERLSVVLDIEYSPFPLGVKYKDLHNVEDHYFTTLKKTYTVNISGGGICILVPKDEIDFKYGLISMPLKDEKIVALCEKLRSEPFNNPQYDRLVYKFNDIKPKHRQLIIDFISEKFKEERQSGFGLIMEGKDEQE</sequence>
<comment type="caution">
    <text evidence="1">The sequence shown here is derived from an EMBL/GenBank/DDBJ whole genome shotgun (WGS) entry which is preliminary data.</text>
</comment>
<evidence type="ECO:0000313" key="1">
    <source>
        <dbReference type="EMBL" id="OPJ65434.1"/>
    </source>
</evidence>
<reference evidence="1 2" key="1">
    <citation type="submission" date="2017-03" db="EMBL/GenBank/DDBJ databases">
        <title>Genome sequence of Clostridium chromiireducens DSM 23318.</title>
        <authorList>
            <person name="Poehlein A."/>
            <person name="Daniel R."/>
        </authorList>
    </citation>
    <scope>NUCLEOTIDE SEQUENCE [LARGE SCALE GENOMIC DNA]</scope>
    <source>
        <strain evidence="1 2">DSM 23318</strain>
    </source>
</reference>
<keyword evidence="2" id="KW-1185">Reference proteome</keyword>
<dbReference type="STRING" id="225345.CLCHR_08240"/>
<proteinExistence type="predicted"/>
<dbReference type="EMBL" id="MZGT01000008">
    <property type="protein sequence ID" value="OPJ65434.1"/>
    <property type="molecule type" value="Genomic_DNA"/>
</dbReference>
<evidence type="ECO:0000313" key="2">
    <source>
        <dbReference type="Proteomes" id="UP000191056"/>
    </source>
</evidence>
<dbReference type="OrthoDB" id="1911074at2"/>
<dbReference type="RefSeq" id="WP_079438414.1">
    <property type="nucleotide sequence ID" value="NZ_MZGT01000008.1"/>
</dbReference>
<organism evidence="1 2">
    <name type="scientific">Clostridium chromiireducens</name>
    <dbReference type="NCBI Taxonomy" id="225345"/>
    <lineage>
        <taxon>Bacteria</taxon>
        <taxon>Bacillati</taxon>
        <taxon>Bacillota</taxon>
        <taxon>Clostridia</taxon>
        <taxon>Eubacteriales</taxon>
        <taxon>Clostridiaceae</taxon>
        <taxon>Clostridium</taxon>
    </lineage>
</organism>
<name>A0A1V4J098_9CLOT</name>